<evidence type="ECO:0000256" key="1">
    <source>
        <dbReference type="SAM" id="MobiDB-lite"/>
    </source>
</evidence>
<keyword evidence="3" id="KW-1185">Reference proteome</keyword>
<feature type="compositionally biased region" description="Basic and acidic residues" evidence="1">
    <location>
        <begin position="37"/>
        <end position="53"/>
    </location>
</feature>
<feature type="region of interest" description="Disordered" evidence="1">
    <location>
        <begin position="31"/>
        <end position="53"/>
    </location>
</feature>
<comment type="caution">
    <text evidence="2">The sequence shown here is derived from an EMBL/GenBank/DDBJ whole genome shotgun (WGS) entry which is preliminary data.</text>
</comment>
<dbReference type="EMBL" id="CAOQHR010000008">
    <property type="protein sequence ID" value="CAI6338436.1"/>
    <property type="molecule type" value="Genomic_DNA"/>
</dbReference>
<reference evidence="2" key="1">
    <citation type="submission" date="2023-01" db="EMBL/GenBank/DDBJ databases">
        <authorList>
            <person name="Van Ghelder C."/>
            <person name="Rancurel C."/>
        </authorList>
    </citation>
    <scope>NUCLEOTIDE SEQUENCE</scope>
    <source>
        <strain evidence="2">CNCM I-4278</strain>
    </source>
</reference>
<gene>
    <name evidence="2" type="ORF">PDIGIT_LOCUS11564</name>
</gene>
<dbReference type="Proteomes" id="UP001152607">
    <property type="component" value="Unassembled WGS sequence"/>
</dbReference>
<sequence length="53" mass="6133">MHHDISLVACRRICANAQAFPRVRNKNFESKMISSRSFREAPAESRSRDTKPE</sequence>
<protein>
    <submittedName>
        <fullName evidence="2">Uncharacterized protein</fullName>
    </submittedName>
</protein>
<organism evidence="2 3">
    <name type="scientific">Periconia digitata</name>
    <dbReference type="NCBI Taxonomy" id="1303443"/>
    <lineage>
        <taxon>Eukaryota</taxon>
        <taxon>Fungi</taxon>
        <taxon>Dikarya</taxon>
        <taxon>Ascomycota</taxon>
        <taxon>Pezizomycotina</taxon>
        <taxon>Dothideomycetes</taxon>
        <taxon>Pleosporomycetidae</taxon>
        <taxon>Pleosporales</taxon>
        <taxon>Massarineae</taxon>
        <taxon>Periconiaceae</taxon>
        <taxon>Periconia</taxon>
    </lineage>
</organism>
<evidence type="ECO:0000313" key="2">
    <source>
        <dbReference type="EMBL" id="CAI6338436.1"/>
    </source>
</evidence>
<dbReference type="AlphaFoldDB" id="A0A9W4XUS5"/>
<name>A0A9W4XUS5_9PLEO</name>
<accession>A0A9W4XUS5</accession>
<proteinExistence type="predicted"/>
<evidence type="ECO:0000313" key="3">
    <source>
        <dbReference type="Proteomes" id="UP001152607"/>
    </source>
</evidence>